<evidence type="ECO:0000313" key="9">
    <source>
        <dbReference type="Proteomes" id="UP001188597"/>
    </source>
</evidence>
<evidence type="ECO:0000256" key="4">
    <source>
        <dbReference type="ARBA" id="ARBA00022741"/>
    </source>
</evidence>
<gene>
    <name evidence="8" type="ORF">RJ639_013862</name>
</gene>
<dbReference type="PROSITE" id="PS50011">
    <property type="entry name" value="PROTEIN_KINASE_DOM"/>
    <property type="match status" value="1"/>
</dbReference>
<feature type="domain" description="Protein kinase" evidence="7">
    <location>
        <begin position="1"/>
        <end position="91"/>
    </location>
</feature>
<dbReference type="Gene3D" id="1.10.510.10">
    <property type="entry name" value="Transferase(Phosphotransferase) domain 1"/>
    <property type="match status" value="1"/>
</dbReference>
<keyword evidence="6" id="KW-0067">ATP-binding</keyword>
<keyword evidence="3" id="KW-0808">Transferase</keyword>
<dbReference type="InterPro" id="IPR011009">
    <property type="entry name" value="Kinase-like_dom_sf"/>
</dbReference>
<comment type="caution">
    <text evidence="8">The sequence shown here is derived from an EMBL/GenBank/DDBJ whole genome shotgun (WGS) entry which is preliminary data.</text>
</comment>
<evidence type="ECO:0000256" key="3">
    <source>
        <dbReference type="ARBA" id="ARBA00022679"/>
    </source>
</evidence>
<sequence>VVNQKNRGYGLAADIWSLGCTVLEMLTSQIPYSHLEGDIFQMQALFRIGRGELPRIPNSLSREAQDFIVKCLQVNPDNRPTAAQLMDHPFLKRPLSTFSSPASHHYIGVRMFKWQYAEEGKWLGSEACAMH</sequence>
<proteinExistence type="inferred from homology"/>
<evidence type="ECO:0000256" key="2">
    <source>
        <dbReference type="ARBA" id="ARBA00022527"/>
    </source>
</evidence>
<evidence type="ECO:0000313" key="8">
    <source>
        <dbReference type="EMBL" id="KAK3009497.1"/>
    </source>
</evidence>
<dbReference type="GO" id="GO:0005524">
    <property type="term" value="F:ATP binding"/>
    <property type="evidence" value="ECO:0007669"/>
    <property type="project" value="UniProtKB-KW"/>
</dbReference>
<evidence type="ECO:0000256" key="5">
    <source>
        <dbReference type="ARBA" id="ARBA00022777"/>
    </source>
</evidence>
<reference evidence="8" key="1">
    <citation type="submission" date="2022-12" db="EMBL/GenBank/DDBJ databases">
        <title>Draft genome assemblies for two species of Escallonia (Escalloniales).</title>
        <authorList>
            <person name="Chanderbali A."/>
            <person name="Dervinis C."/>
            <person name="Anghel I."/>
            <person name="Soltis D."/>
            <person name="Soltis P."/>
            <person name="Zapata F."/>
        </authorList>
    </citation>
    <scope>NUCLEOTIDE SEQUENCE</scope>
    <source>
        <strain evidence="8">UCBG64.0493</strain>
        <tissue evidence="8">Leaf</tissue>
    </source>
</reference>
<dbReference type="InterPro" id="IPR050538">
    <property type="entry name" value="MAP_kinase_kinase_kinase"/>
</dbReference>
<dbReference type="GO" id="GO:0004709">
    <property type="term" value="F:MAP kinase kinase kinase activity"/>
    <property type="evidence" value="ECO:0007669"/>
    <property type="project" value="TreeGrafter"/>
</dbReference>
<dbReference type="Proteomes" id="UP001188597">
    <property type="component" value="Unassembled WGS sequence"/>
</dbReference>
<dbReference type="PANTHER" id="PTHR48016:SF29">
    <property type="entry name" value="MITOGEN-ACTIVATED PROTEIN KINASE KINASE KINASE 1-RELATED"/>
    <property type="match status" value="1"/>
</dbReference>
<organism evidence="8 9">
    <name type="scientific">Escallonia herrerae</name>
    <dbReference type="NCBI Taxonomy" id="1293975"/>
    <lineage>
        <taxon>Eukaryota</taxon>
        <taxon>Viridiplantae</taxon>
        <taxon>Streptophyta</taxon>
        <taxon>Embryophyta</taxon>
        <taxon>Tracheophyta</taxon>
        <taxon>Spermatophyta</taxon>
        <taxon>Magnoliopsida</taxon>
        <taxon>eudicotyledons</taxon>
        <taxon>Gunneridae</taxon>
        <taxon>Pentapetalae</taxon>
        <taxon>asterids</taxon>
        <taxon>campanulids</taxon>
        <taxon>Escalloniales</taxon>
        <taxon>Escalloniaceae</taxon>
        <taxon>Escallonia</taxon>
    </lineage>
</organism>
<dbReference type="PANTHER" id="PTHR48016">
    <property type="entry name" value="MAP KINASE KINASE KINASE SSK2-RELATED-RELATED"/>
    <property type="match status" value="1"/>
</dbReference>
<keyword evidence="9" id="KW-1185">Reference proteome</keyword>
<name>A0AA89ANW1_9ASTE</name>
<dbReference type="Pfam" id="PF00069">
    <property type="entry name" value="Pkinase"/>
    <property type="match status" value="1"/>
</dbReference>
<dbReference type="GO" id="GO:0005737">
    <property type="term" value="C:cytoplasm"/>
    <property type="evidence" value="ECO:0007669"/>
    <property type="project" value="TreeGrafter"/>
</dbReference>
<evidence type="ECO:0000256" key="1">
    <source>
        <dbReference type="ARBA" id="ARBA00006529"/>
    </source>
</evidence>
<evidence type="ECO:0000259" key="7">
    <source>
        <dbReference type="PROSITE" id="PS50011"/>
    </source>
</evidence>
<comment type="similarity">
    <text evidence="1">Belongs to the protein kinase superfamily. STE Ser/Thr protein kinase family. MAP kinase kinase kinase subfamily.</text>
</comment>
<keyword evidence="2" id="KW-0723">Serine/threonine-protein kinase</keyword>
<dbReference type="InterPro" id="IPR000719">
    <property type="entry name" value="Prot_kinase_dom"/>
</dbReference>
<dbReference type="EMBL" id="JAVXUP010001642">
    <property type="protein sequence ID" value="KAK3009497.1"/>
    <property type="molecule type" value="Genomic_DNA"/>
</dbReference>
<evidence type="ECO:0000256" key="6">
    <source>
        <dbReference type="ARBA" id="ARBA00022840"/>
    </source>
</evidence>
<dbReference type="SUPFAM" id="SSF56112">
    <property type="entry name" value="Protein kinase-like (PK-like)"/>
    <property type="match status" value="1"/>
</dbReference>
<dbReference type="AlphaFoldDB" id="A0AA89ANW1"/>
<keyword evidence="4" id="KW-0547">Nucleotide-binding</keyword>
<keyword evidence="5" id="KW-0418">Kinase</keyword>
<protein>
    <recommendedName>
        <fullName evidence="7">Protein kinase domain-containing protein</fullName>
    </recommendedName>
</protein>
<accession>A0AA89ANW1</accession>
<feature type="non-terminal residue" evidence="8">
    <location>
        <position position="1"/>
    </location>
</feature>